<accession>E8MZQ3</accession>
<dbReference type="EMBL" id="AP012029">
    <property type="protein sequence ID" value="BAJ64601.1"/>
    <property type="molecule type" value="Genomic_DNA"/>
</dbReference>
<keyword evidence="1" id="KW-1133">Transmembrane helix</keyword>
<evidence type="ECO:0000313" key="3">
    <source>
        <dbReference type="Proteomes" id="UP000008922"/>
    </source>
</evidence>
<keyword evidence="1" id="KW-0472">Membrane</keyword>
<feature type="transmembrane region" description="Helical" evidence="1">
    <location>
        <begin position="7"/>
        <end position="27"/>
    </location>
</feature>
<dbReference type="KEGG" id="atm:ANT_25750"/>
<dbReference type="AlphaFoldDB" id="E8MZQ3"/>
<evidence type="ECO:0000313" key="2">
    <source>
        <dbReference type="EMBL" id="BAJ64601.1"/>
    </source>
</evidence>
<sequence>MSTLKPAFSLELNLIRVFLVLVSLLGFASQTTFWVIVAVVMDGLVFLSLYADLIWVDVLSNGLRLRRWIGKENTMTWDEVEEIQFNDLEIRLVGKGRKHRLTFPTQMRGLDDLIRNMLKRFPSAMWRPASMSQPVRLEGYTLIFSEGMSRQRYPLTAVRGLDLVEEYNFWSGVKFRSRVRLSGNQEHTFSGIQTFILLFNWTRKEPVT</sequence>
<evidence type="ECO:0000256" key="1">
    <source>
        <dbReference type="SAM" id="Phobius"/>
    </source>
</evidence>
<dbReference type="InParanoid" id="E8MZQ3"/>
<proteinExistence type="predicted"/>
<dbReference type="RefSeq" id="WP_013560956.1">
    <property type="nucleotide sequence ID" value="NC_014960.1"/>
</dbReference>
<protein>
    <submittedName>
        <fullName evidence="2">Uncharacterized protein</fullName>
    </submittedName>
</protein>
<keyword evidence="1" id="KW-0812">Transmembrane</keyword>
<dbReference type="Proteomes" id="UP000008922">
    <property type="component" value="Chromosome"/>
</dbReference>
<reference evidence="2 3" key="1">
    <citation type="submission" date="2010-12" db="EMBL/GenBank/DDBJ databases">
        <title>Whole genome sequence of Anaerolinea thermophila UNI-1.</title>
        <authorList>
            <person name="Narita-Yamada S."/>
            <person name="Kishi E."/>
            <person name="Watanabe Y."/>
            <person name="Takasaki K."/>
            <person name="Ankai A."/>
            <person name="Oguchi A."/>
            <person name="Fukui S."/>
            <person name="Takahashi M."/>
            <person name="Yashiro I."/>
            <person name="Hosoyama A."/>
            <person name="Sekiguchi Y."/>
            <person name="Hanada S."/>
            <person name="Fujita N."/>
        </authorList>
    </citation>
    <scope>NUCLEOTIDE SEQUENCE [LARGE SCALE GENOMIC DNA]</scope>
    <source>
        <strain evidence="3">DSM 14523 / JCM 11388 / NBRC 100420 / UNI-1</strain>
    </source>
</reference>
<gene>
    <name evidence="2" type="ordered locus">ANT_25750</name>
</gene>
<dbReference type="HOGENOM" id="CLU_1318718_0_0_0"/>
<organism evidence="2 3">
    <name type="scientific">Anaerolinea thermophila (strain DSM 14523 / JCM 11388 / NBRC 100420 / UNI-1)</name>
    <dbReference type="NCBI Taxonomy" id="926569"/>
    <lineage>
        <taxon>Bacteria</taxon>
        <taxon>Bacillati</taxon>
        <taxon>Chloroflexota</taxon>
        <taxon>Anaerolineae</taxon>
        <taxon>Anaerolineales</taxon>
        <taxon>Anaerolineaceae</taxon>
        <taxon>Anaerolinea</taxon>
    </lineage>
</organism>
<feature type="transmembrane region" description="Helical" evidence="1">
    <location>
        <begin position="33"/>
        <end position="56"/>
    </location>
</feature>
<keyword evidence="3" id="KW-1185">Reference proteome</keyword>
<name>E8MZQ3_ANATU</name>